<evidence type="ECO:0000259" key="9">
    <source>
        <dbReference type="PROSITE" id="PS51981"/>
    </source>
</evidence>
<accession>A0AAQ4RTT3</accession>
<dbReference type="Pfam" id="PF25396">
    <property type="entry name" value="ZNFX1"/>
    <property type="match status" value="1"/>
</dbReference>
<dbReference type="PROSITE" id="PS51981">
    <property type="entry name" value="ZF_RZ"/>
    <property type="match status" value="1"/>
</dbReference>
<evidence type="ECO:0000256" key="3">
    <source>
        <dbReference type="ARBA" id="ARBA00022723"/>
    </source>
</evidence>
<dbReference type="InterPro" id="IPR047187">
    <property type="entry name" value="SF1_C_Upf1"/>
</dbReference>
<feature type="compositionally biased region" description="Basic and acidic residues" evidence="8">
    <location>
        <begin position="221"/>
        <end position="234"/>
    </location>
</feature>
<reference evidence="10" key="2">
    <citation type="submission" date="2025-08" db="UniProtKB">
        <authorList>
            <consortium name="Ensembl"/>
        </authorList>
    </citation>
    <scope>IDENTIFICATION</scope>
</reference>
<feature type="region of interest" description="Disordered" evidence="8">
    <location>
        <begin position="1"/>
        <end position="160"/>
    </location>
</feature>
<dbReference type="InterPro" id="IPR057373">
    <property type="entry name" value="ZNFX1"/>
</dbReference>
<feature type="domain" description="RZ-type" evidence="9">
    <location>
        <begin position="1926"/>
        <end position="1997"/>
    </location>
</feature>
<dbReference type="Pfam" id="PF13086">
    <property type="entry name" value="AAA_11"/>
    <property type="match status" value="1"/>
</dbReference>
<dbReference type="CDD" id="cd17936">
    <property type="entry name" value="EEXXEc_NFX1"/>
    <property type="match status" value="1"/>
</dbReference>
<dbReference type="SMART" id="SM00438">
    <property type="entry name" value="ZnF_NFX"/>
    <property type="match status" value="6"/>
</dbReference>
<dbReference type="RefSeq" id="XP_040059118.1">
    <property type="nucleotide sequence ID" value="XM_040203184.1"/>
</dbReference>
<dbReference type="SUPFAM" id="SSF52540">
    <property type="entry name" value="P-loop containing nucleoside triphosphate hydrolases"/>
    <property type="match status" value="1"/>
</dbReference>
<dbReference type="Gene3D" id="3.40.50.300">
    <property type="entry name" value="P-loop containing nucleotide triphosphate hydrolases"/>
    <property type="match status" value="3"/>
</dbReference>
<dbReference type="GO" id="GO:0004386">
    <property type="term" value="F:helicase activity"/>
    <property type="evidence" value="ECO:0007669"/>
    <property type="project" value="InterPro"/>
</dbReference>
<reference evidence="10" key="3">
    <citation type="submission" date="2025-09" db="UniProtKB">
        <authorList>
            <consortium name="Ensembl"/>
        </authorList>
    </citation>
    <scope>IDENTIFICATION</scope>
</reference>
<keyword evidence="5" id="KW-0863">Zinc-finger</keyword>
<evidence type="ECO:0000256" key="7">
    <source>
        <dbReference type="ARBA" id="ARBA00022859"/>
    </source>
</evidence>
<dbReference type="GO" id="GO:0031048">
    <property type="term" value="P:regulatory ncRNA-mediated heterochromatin formation"/>
    <property type="evidence" value="ECO:0007669"/>
    <property type="project" value="TreeGrafter"/>
</dbReference>
<proteinExistence type="predicted"/>
<keyword evidence="3" id="KW-0479">Metal-binding</keyword>
<dbReference type="CDD" id="cd18808">
    <property type="entry name" value="SF1_C_Upf1"/>
    <property type="match status" value="1"/>
</dbReference>
<dbReference type="InterPro" id="IPR041679">
    <property type="entry name" value="DNA2/NAM7-like_C"/>
</dbReference>
<dbReference type="Pfam" id="PF13087">
    <property type="entry name" value="AAA_12"/>
    <property type="match status" value="1"/>
</dbReference>
<dbReference type="FunFam" id="3.40.50.300:FF:001140">
    <property type="entry name" value="Zinc finger NFX1-type containing 1"/>
    <property type="match status" value="1"/>
</dbReference>
<feature type="region of interest" description="Disordered" evidence="8">
    <location>
        <begin position="200"/>
        <end position="242"/>
    </location>
</feature>
<evidence type="ECO:0000256" key="2">
    <source>
        <dbReference type="ARBA" id="ARBA00022490"/>
    </source>
</evidence>
<dbReference type="RefSeq" id="XP_040059117.1">
    <property type="nucleotide sequence ID" value="XM_040203183.1"/>
</dbReference>
<comment type="subcellular location">
    <subcellularLocation>
        <location evidence="1">Cytoplasm</location>
    </subcellularLocation>
</comment>
<dbReference type="KEGG" id="gat:120834858"/>
<feature type="compositionally biased region" description="Basic and acidic residues" evidence="8">
    <location>
        <begin position="1"/>
        <end position="10"/>
    </location>
</feature>
<dbReference type="InterPro" id="IPR046439">
    <property type="entry name" value="ZF_RZ_dom"/>
</dbReference>
<dbReference type="GO" id="GO:0005737">
    <property type="term" value="C:cytoplasm"/>
    <property type="evidence" value="ECO:0007669"/>
    <property type="project" value="UniProtKB-SubCell"/>
</dbReference>
<dbReference type="InterPro" id="IPR027417">
    <property type="entry name" value="P-loop_NTPase"/>
</dbReference>
<evidence type="ECO:0000313" key="10">
    <source>
        <dbReference type="Ensembl" id="ENSGACP00000066328.1"/>
    </source>
</evidence>
<dbReference type="RefSeq" id="XP_040059119.1">
    <property type="nucleotide sequence ID" value="XM_040203185.1"/>
</dbReference>
<keyword evidence="4" id="KW-0677">Repeat</keyword>
<dbReference type="FunFam" id="3.40.50.300:FF:000742">
    <property type="entry name" value="NFX1-type zinc finger-containing protein 1"/>
    <property type="match status" value="1"/>
</dbReference>
<sequence>MERLTGDDAGVHSPAAAAQRKGRGIGGGAPAGKGRGLGGGTPAGKGRGIGGGTLAGKGRGIGGGTPAGKGRGIGGGTPAGKGRGIGGGTPAGKGRGIGGGTPAGKGRGIGGGTPAGKGRGIGGGTPSGKGRGIGGGTPTGKGGGIGGGTPAGKVGGGTPAGKGRGVGGAGLAPGNGWVRGGAAAAAAAGKGRVIRGAAAAGAGGDAGRVASRGSPKMGVGRGEHSLDGGGDRRSNSAGRLRAPHGRGLDYKILRDLSGNDPYVVAITLSAHPALKEVVGATEMGKNHIEVLCLVLSKAFTSQAGKSTRQHLAGTIKDSGFFRTVLPHYVGGMGSESNVDRMEDYPRHLENILTILSEVLNFFPASSAQAPSMLLTLLKASIHTLRVLGVDIRPQMEERLENIDGLIKHLQVKSREGTLRSNKDTYSLLPTGGEETQEDFRTIPIYPTPEEFQQEQRPFLRPNLTSRCYTSTHLYLDTHFRLMREDFVRPLREGIQQLLQDQMERGASEGGRHAHLRAQQFDDIRVYFDTKLVVPKCTFSGMAYIIKFDVQPFKSVIWENSKRLIYGSLVCLSCDNFQSFLYATVSEREPKSLKKGLVTVAFTEESRWKLARIENDRPFLMIETTAYFEAYRYVLDGLKELEEDNLPFQRYIVECSKDVLAPAYLRWNDSYDLKSVADPEHKCNMKPFHSLAENTWPRKEALGLDESQMRALRMALTKELTIIQGPPGTGKTYVGLKIARALLTNQALWREGGDGAPMLVVCYTNHALDQFLEGIHKFLPEGIVRVGGRSNSEILKRFNLKELSRSPKFKQVLPSSLSRAYGQVYKQVREAERGIQNEVTRLECSLKGILREDALQKFISHRHWNSLHRSKGEGLWARDVKRNYPIMEWLGLNTTILLQRETENANAHPAAEKLESREKLIAIPQEADLIMEERFVEDSVSGRDDRSNEDEEKDVRAVEERMLAMNLDAHEIQAEQSDEGWEIQRFEKKRLKDQIKAELKKTSTMTEMEERAVLDIWSLSTPEKWRLYRSWVARYSEEIRAVIHGSEEEYQNAVERLADVKRHQNIFLLKRATVIGMTTTGAAKFRSVLQSVGPRIVIVEEAAEVLEAHTITTLSKECQHLILIGDHQQLRPSATVYELARNFDLEMSMFERLVKMELPYVRLNYQHRMRPEIACLLTPHIYAELENHPSVFDYENIKGLNTSLFFVEHENLEENIKEGKSHQNQHEAKFVVSLCRYLILQGYKPEQITILTTYTGQLYCLGNLMPASKFAGVKVHVVDKYQGEENDIVLLSLVRSNRQGKAGFLSIANRVCVALSRAKKGLYCIANCAMLGQVKLWGNIFQTLREKDQIGNALTLCCQNHPDRRVKASCAEDFELAPEGGCTKRCEFRLDCGHVCSRLCHPCDPEHKEYLCRKNCQKVSCDLGHQCPLLCFEECPQCAVQVEKVVPRCGHTQVVPCHQDPETFLCQEPCQQLLQCGHPCAALCGEPCTSLCQVKVALRLKCGHGQRDACFYQTHPYEPKCKTPCQKQLQCGHACDGSCGRCFQGRFHSACRHRCERLLICSHKCPEPCPMACPPCRKPCENCCVHSKCMNPCGLPCAPCVEPCAWQCPHQRCSKLCHEPCDRLPCNQPCAKTLRCGHPCIGLCGDKCPGKCRICNRDEVTEIFFGTEDEPEAHFIQLEDCGHLIEYTAMDQYMGMDAGQQAKEGEEVAIKLKECPKCKAPIRKNLRYGTHINSCLAEIETVKVKISGRKADINKQRRALQSRCAENHHLFEFQCQLDSMHITERLAEKNLTAKDLWILENRIEFLISVAKLKKVQREKLPAVQSLTFGERVEEFSEWLNHRRQSFTEQQVFDLQRELQRITSLAELNLRCQEAGVRGRRDTIQSEVQAITAVLEKRGQYTEQDEERVRGAMEALGERLPRMSGLGIGEEERKMIVSALKMPPGHWYKCPNGHVYVITECGGAVESRNCPDCKATIGGGNHSLASGNQVASEMDGAQHPAWSEANNLANFGQLHL</sequence>
<dbReference type="PANTHER" id="PTHR10887">
    <property type="entry name" value="DNA2/NAM7 HELICASE FAMILY"/>
    <property type="match status" value="1"/>
</dbReference>
<dbReference type="PANTHER" id="PTHR10887:SF341">
    <property type="entry name" value="NFX1-TYPE ZINC FINGER-CONTAINING PROTEIN 1"/>
    <property type="match status" value="1"/>
</dbReference>
<dbReference type="InterPro" id="IPR041677">
    <property type="entry name" value="DNA2/NAM7_AAA_11"/>
</dbReference>
<dbReference type="Pfam" id="PF20173">
    <property type="entry name" value="ZnF_RZ-type"/>
    <property type="match status" value="1"/>
</dbReference>
<dbReference type="InterPro" id="IPR000967">
    <property type="entry name" value="Znf_NFX1"/>
</dbReference>
<dbReference type="InterPro" id="IPR045055">
    <property type="entry name" value="DNA2/NAM7-like"/>
</dbReference>
<evidence type="ECO:0000256" key="5">
    <source>
        <dbReference type="ARBA" id="ARBA00022771"/>
    </source>
</evidence>
<dbReference type="GeneTree" id="ENSGT00940000155154"/>
<dbReference type="GO" id="GO:0031380">
    <property type="term" value="C:nuclear RNA-directed RNA polymerase complex"/>
    <property type="evidence" value="ECO:0007669"/>
    <property type="project" value="TreeGrafter"/>
</dbReference>
<reference evidence="10 11" key="1">
    <citation type="journal article" date="2021" name="G3 (Bethesda)">
        <title>Improved contiguity of the threespine stickleback genome using long-read sequencing.</title>
        <authorList>
            <person name="Nath S."/>
            <person name="Shaw D.E."/>
            <person name="White M.A."/>
        </authorList>
    </citation>
    <scope>NUCLEOTIDE SEQUENCE [LARGE SCALE GENOMIC DNA]</scope>
    <source>
        <strain evidence="10 11">Lake Benthic</strain>
    </source>
</reference>
<evidence type="ECO:0000256" key="6">
    <source>
        <dbReference type="ARBA" id="ARBA00022833"/>
    </source>
</evidence>
<keyword evidence="6" id="KW-0862">Zinc</keyword>
<evidence type="ECO:0000313" key="11">
    <source>
        <dbReference type="Proteomes" id="UP000007635"/>
    </source>
</evidence>
<organism evidence="10 11">
    <name type="scientific">Gasterosteus aculeatus aculeatus</name>
    <name type="common">three-spined stickleback</name>
    <dbReference type="NCBI Taxonomy" id="481459"/>
    <lineage>
        <taxon>Eukaryota</taxon>
        <taxon>Metazoa</taxon>
        <taxon>Chordata</taxon>
        <taxon>Craniata</taxon>
        <taxon>Vertebrata</taxon>
        <taxon>Euteleostomi</taxon>
        <taxon>Actinopterygii</taxon>
        <taxon>Neopterygii</taxon>
        <taxon>Teleostei</taxon>
        <taxon>Neoteleostei</taxon>
        <taxon>Acanthomorphata</taxon>
        <taxon>Eupercaria</taxon>
        <taxon>Perciformes</taxon>
        <taxon>Cottioidei</taxon>
        <taxon>Gasterosteales</taxon>
        <taxon>Gasterosteidae</taxon>
        <taxon>Gasterosteus</taxon>
    </lineage>
</organism>
<evidence type="ECO:0000256" key="1">
    <source>
        <dbReference type="ARBA" id="ARBA00004496"/>
    </source>
</evidence>
<dbReference type="GeneID" id="120834858"/>
<protein>
    <submittedName>
        <fullName evidence="10">Zinc finger, NFX1-type containing 1</fullName>
    </submittedName>
</protein>
<keyword evidence="2" id="KW-0963">Cytoplasm</keyword>
<dbReference type="Proteomes" id="UP000007635">
    <property type="component" value="Chromosome XVII"/>
</dbReference>
<keyword evidence="11" id="KW-1185">Reference proteome</keyword>
<dbReference type="GO" id="GO:0008270">
    <property type="term" value="F:zinc ion binding"/>
    <property type="evidence" value="ECO:0007669"/>
    <property type="project" value="UniProtKB-KW"/>
</dbReference>
<name>A0AAQ4RTT3_GASAC</name>
<evidence type="ECO:0000256" key="8">
    <source>
        <dbReference type="SAM" id="MobiDB-lite"/>
    </source>
</evidence>
<dbReference type="GO" id="GO:0002376">
    <property type="term" value="P:immune system process"/>
    <property type="evidence" value="ECO:0007669"/>
    <property type="project" value="UniProtKB-KW"/>
</dbReference>
<feature type="compositionally biased region" description="Gly residues" evidence="8">
    <location>
        <begin position="24"/>
        <end position="160"/>
    </location>
</feature>
<keyword evidence="7" id="KW-0391">Immunity</keyword>
<dbReference type="Ensembl" id="ENSGACT00000073711.1">
    <property type="protein sequence ID" value="ENSGACP00000066328.1"/>
    <property type="gene ID" value="ENSGACG00000006038.2"/>
</dbReference>
<evidence type="ECO:0000256" key="4">
    <source>
        <dbReference type="ARBA" id="ARBA00022737"/>
    </source>
</evidence>
<dbReference type="CTD" id="57169"/>